<dbReference type="InterPro" id="IPR051549">
    <property type="entry name" value="PEP_Utilizing_Enz"/>
</dbReference>
<dbReference type="InterPro" id="IPR036637">
    <property type="entry name" value="Phosphohistidine_dom_sf"/>
</dbReference>
<reference evidence="2 3" key="1">
    <citation type="submission" date="2020-03" db="EMBL/GenBank/DDBJ databases">
        <title>Whole genome shotgun sequence of Phytohabitans suffuscus NBRC 105367.</title>
        <authorList>
            <person name="Komaki H."/>
            <person name="Tamura T."/>
        </authorList>
    </citation>
    <scope>NUCLEOTIDE SEQUENCE [LARGE SCALE GENOMIC DNA]</scope>
    <source>
        <strain evidence="2 3">NBRC 105367</strain>
    </source>
</reference>
<reference evidence="2 3" key="2">
    <citation type="submission" date="2020-03" db="EMBL/GenBank/DDBJ databases">
        <authorList>
            <person name="Ichikawa N."/>
            <person name="Kimura A."/>
            <person name="Kitahashi Y."/>
            <person name="Uohara A."/>
        </authorList>
    </citation>
    <scope>NUCLEOTIDE SEQUENCE [LARGE SCALE GENOMIC DNA]</scope>
    <source>
        <strain evidence="2 3">NBRC 105367</strain>
    </source>
</reference>
<dbReference type="InterPro" id="IPR008279">
    <property type="entry name" value="PEP-util_enz_mobile_dom"/>
</dbReference>
<name>A0A6F8YTP4_9ACTN</name>
<proteinExistence type="predicted"/>
<accession>A0A6F8YTP4</accession>
<feature type="domain" description="PEP-utilising enzyme mobile" evidence="1">
    <location>
        <begin position="501"/>
        <end position="571"/>
    </location>
</feature>
<dbReference type="KEGG" id="psuu:Psuf_068200"/>
<protein>
    <recommendedName>
        <fullName evidence="1">PEP-utilising enzyme mobile domain-containing protein</fullName>
    </recommendedName>
</protein>
<dbReference type="AlphaFoldDB" id="A0A6F8YTP4"/>
<evidence type="ECO:0000259" key="1">
    <source>
        <dbReference type="Pfam" id="PF00391"/>
    </source>
</evidence>
<dbReference type="GO" id="GO:0016772">
    <property type="term" value="F:transferase activity, transferring phosphorus-containing groups"/>
    <property type="evidence" value="ECO:0007669"/>
    <property type="project" value="InterPro"/>
</dbReference>
<dbReference type="RefSeq" id="WP_173161408.1">
    <property type="nucleotide sequence ID" value="NZ_AP022871.1"/>
</dbReference>
<dbReference type="PANTHER" id="PTHR43615:SF1">
    <property type="entry name" value="PPDK_N DOMAIN-CONTAINING PROTEIN"/>
    <property type="match status" value="1"/>
</dbReference>
<sequence length="598" mass="64838">MSAVVSVAEFAAGEWYPGFDAEAHRPPFAVDALRPFSAADQDHFWLLDFHWPRGLTPLGLVSGEDGYNWGAQLGAETLPLPYGRGITQRLAGTHPYAGAIPVTSPRERQAREQRARRLLPRFVASFHALWRERVDELDTAWEYLAGVALPALAPVELGAYLREARRFHRRALEIHFEMMYPLLLNHLRFGEVCRELGIGPDETARFLLGDETRIARTDRALMRLSAAARAAGLAPLFAATEPELLATALAAAGGTATGWLSRLDDFLREHGQRTEGTFDVALPSWVEDPTPVLGTVRTLLRLPAEPDFDAARAAAVQEREAALDAVRARLAPGPLEAFDAALASVRAANFAWWQDEHNPVIDLRIALPMRWAAREIAARAGAERPDDTVFLFWPELLAVADGAALRPLAGLVADRRQYFEHWHRRRPLMPKTLGSTDGALDDPILAEVFGLSDELLGAMTRTGPADPASSDFTLRGMPAARGVGRGRARVLTDADQLHRIAPGEILVCESTSPNWTPAFAKIAGCVCDGGGMLSHAAIVGREYGVPTVTACGRATALIQDGDEVVVDGAAGTVAVHRRTVPPVGGRPAPYGALRGAWL</sequence>
<evidence type="ECO:0000313" key="2">
    <source>
        <dbReference type="EMBL" id="BCB89507.1"/>
    </source>
</evidence>
<dbReference type="PANTHER" id="PTHR43615">
    <property type="entry name" value="PHOSPHOENOLPYRUVATE SYNTHASE-RELATED"/>
    <property type="match status" value="1"/>
</dbReference>
<dbReference type="Gene3D" id="3.50.30.10">
    <property type="entry name" value="Phosphohistidine domain"/>
    <property type="match status" value="1"/>
</dbReference>
<dbReference type="EMBL" id="AP022871">
    <property type="protein sequence ID" value="BCB89507.1"/>
    <property type="molecule type" value="Genomic_DNA"/>
</dbReference>
<keyword evidence="3" id="KW-1185">Reference proteome</keyword>
<dbReference type="Pfam" id="PF00391">
    <property type="entry name" value="PEP-utilizers"/>
    <property type="match status" value="1"/>
</dbReference>
<gene>
    <name evidence="2" type="ORF">Psuf_068200</name>
</gene>
<dbReference type="Proteomes" id="UP000503011">
    <property type="component" value="Chromosome"/>
</dbReference>
<organism evidence="2 3">
    <name type="scientific">Phytohabitans suffuscus</name>
    <dbReference type="NCBI Taxonomy" id="624315"/>
    <lineage>
        <taxon>Bacteria</taxon>
        <taxon>Bacillati</taxon>
        <taxon>Actinomycetota</taxon>
        <taxon>Actinomycetes</taxon>
        <taxon>Micromonosporales</taxon>
        <taxon>Micromonosporaceae</taxon>
    </lineage>
</organism>
<evidence type="ECO:0000313" key="3">
    <source>
        <dbReference type="Proteomes" id="UP000503011"/>
    </source>
</evidence>
<dbReference type="SUPFAM" id="SSF52009">
    <property type="entry name" value="Phosphohistidine domain"/>
    <property type="match status" value="1"/>
</dbReference>